<dbReference type="RefSeq" id="WP_345400666.1">
    <property type="nucleotide sequence ID" value="NZ_BAABHG010000011.1"/>
</dbReference>
<evidence type="ECO:0000256" key="2">
    <source>
        <dbReference type="ARBA" id="ARBA00023125"/>
    </source>
</evidence>
<dbReference type="SUPFAM" id="SSF46689">
    <property type="entry name" value="Homeodomain-like"/>
    <property type="match status" value="2"/>
</dbReference>
<dbReference type="PROSITE" id="PS01124">
    <property type="entry name" value="HTH_ARAC_FAMILY_2"/>
    <property type="match status" value="1"/>
</dbReference>
<evidence type="ECO:0000313" key="6">
    <source>
        <dbReference type="Proteomes" id="UP001597419"/>
    </source>
</evidence>
<keyword evidence="1" id="KW-0805">Transcription regulation</keyword>
<evidence type="ECO:0000256" key="1">
    <source>
        <dbReference type="ARBA" id="ARBA00023015"/>
    </source>
</evidence>
<keyword evidence="6" id="KW-1185">Reference proteome</keyword>
<evidence type="ECO:0000256" key="3">
    <source>
        <dbReference type="ARBA" id="ARBA00023163"/>
    </source>
</evidence>
<keyword evidence="2" id="KW-0238">DNA-binding</keyword>
<dbReference type="Proteomes" id="UP001597419">
    <property type="component" value="Unassembled WGS sequence"/>
</dbReference>
<sequence>MATSLPPQPDVSFETGDCDHAGEYLSGAYGSEIRLRSSGDGYRCRFSRAASDAFAVDVVGQDVRMTYAVEESLPVLGLIRPRGTVLGYRCGDVEHRVGSGEAILVSRAEHGPGYQIGWGDGDIEAVTMVFPLLDQVAAGAGNQRNTPIRFTDPLPGDPVAARQLGATLDYLTGALRDRPRSMNEPLVVGATGRLLAATFLSVFPNTADSDPTIEERHDAHPHTLRQAVAFIDDNAHRDISVADIATAAHVTIRAVQHAFRRHLDTTPMRYLRRARLEHAHRELLATEPTTGTVTDIAARWGFFHPGRFARYYRGVYGRTPQQSLLRDGR</sequence>
<comment type="caution">
    <text evidence="5">The sequence shown here is derived from an EMBL/GenBank/DDBJ whole genome shotgun (WGS) entry which is preliminary data.</text>
</comment>
<evidence type="ECO:0000259" key="4">
    <source>
        <dbReference type="PROSITE" id="PS01124"/>
    </source>
</evidence>
<dbReference type="Gene3D" id="1.10.10.60">
    <property type="entry name" value="Homeodomain-like"/>
    <property type="match status" value="1"/>
</dbReference>
<feature type="domain" description="HTH araC/xylS-type" evidence="4">
    <location>
        <begin position="225"/>
        <end position="326"/>
    </location>
</feature>
<dbReference type="InterPro" id="IPR018060">
    <property type="entry name" value="HTH_AraC"/>
</dbReference>
<keyword evidence="3" id="KW-0804">Transcription</keyword>
<organism evidence="5 6">
    <name type="scientific">Amycolatopsis samaneae</name>
    <dbReference type="NCBI Taxonomy" id="664691"/>
    <lineage>
        <taxon>Bacteria</taxon>
        <taxon>Bacillati</taxon>
        <taxon>Actinomycetota</taxon>
        <taxon>Actinomycetes</taxon>
        <taxon>Pseudonocardiales</taxon>
        <taxon>Pseudonocardiaceae</taxon>
        <taxon>Amycolatopsis</taxon>
    </lineage>
</organism>
<dbReference type="EMBL" id="JBHUKU010000021">
    <property type="protein sequence ID" value="MFD2463600.1"/>
    <property type="molecule type" value="Genomic_DNA"/>
</dbReference>
<dbReference type="PANTHER" id="PTHR46796:SF12">
    <property type="entry name" value="HTH-TYPE DNA-BINDING TRANSCRIPTIONAL ACTIVATOR EUTR"/>
    <property type="match status" value="1"/>
</dbReference>
<dbReference type="SMART" id="SM00342">
    <property type="entry name" value="HTH_ARAC"/>
    <property type="match status" value="1"/>
</dbReference>
<dbReference type="InterPro" id="IPR009057">
    <property type="entry name" value="Homeodomain-like_sf"/>
</dbReference>
<evidence type="ECO:0000313" key="5">
    <source>
        <dbReference type="EMBL" id="MFD2463600.1"/>
    </source>
</evidence>
<gene>
    <name evidence="5" type="ORF">ACFSYJ_33645</name>
</gene>
<name>A0ABW5GRX4_9PSEU</name>
<dbReference type="Pfam" id="PF12833">
    <property type="entry name" value="HTH_18"/>
    <property type="match status" value="1"/>
</dbReference>
<dbReference type="InterPro" id="IPR050204">
    <property type="entry name" value="AraC_XylS_family_regulators"/>
</dbReference>
<reference evidence="6" key="1">
    <citation type="journal article" date="2019" name="Int. J. Syst. Evol. Microbiol.">
        <title>The Global Catalogue of Microorganisms (GCM) 10K type strain sequencing project: providing services to taxonomists for standard genome sequencing and annotation.</title>
        <authorList>
            <consortium name="The Broad Institute Genomics Platform"/>
            <consortium name="The Broad Institute Genome Sequencing Center for Infectious Disease"/>
            <person name="Wu L."/>
            <person name="Ma J."/>
        </authorList>
    </citation>
    <scope>NUCLEOTIDE SEQUENCE [LARGE SCALE GENOMIC DNA]</scope>
    <source>
        <strain evidence="6">CGMCC 4.7643</strain>
    </source>
</reference>
<dbReference type="PANTHER" id="PTHR46796">
    <property type="entry name" value="HTH-TYPE TRANSCRIPTIONAL ACTIVATOR RHAS-RELATED"/>
    <property type="match status" value="1"/>
</dbReference>
<proteinExistence type="predicted"/>
<protein>
    <submittedName>
        <fullName evidence="5">Helix-turn-helix transcriptional regulator</fullName>
    </submittedName>
</protein>
<accession>A0ABW5GRX4</accession>